<evidence type="ECO:0000313" key="4">
    <source>
        <dbReference type="Proteomes" id="UP000242188"/>
    </source>
</evidence>
<dbReference type="CDD" id="cd09487">
    <property type="entry name" value="SAM_superfamily"/>
    <property type="match status" value="1"/>
</dbReference>
<dbReference type="AlphaFoldDB" id="A0A210QXP4"/>
<sequence>MYNGTKNENYVTMTEGVQTFLEDLGLLQYFDMFVIKGFDCEEDLCHIDSADLDSMTIADPDHRRQILHAARRFKPSSEYKLLEWLRANSLDYYFPNFVNSESANDLDQIKTLNLPDPDIFDELEITLPGHKRRLERAVSRLRKRMKTTDQSPEEPIAHGRWAKPTALQDGKFDFLVLDATVYSTKDRKKSHTLEFMIDSGSDVTTIREEVLEGLDLELLGRIHSKGVHGSKSTNLYRAYLRIGNQELQIEVMGESYDSLGSRVVRHFRHFIDGSRHLWLKGDYCDPDMAPPRTVTPSPSESANSPRLRSQSSSSSSYMQSTSSSYRSTSDSLSSSSQNLSQSQSLDASQDITLQPETEVTVDIAVAATADRPQSIEEQSQFELSQDSDEEL</sequence>
<evidence type="ECO:0000313" key="3">
    <source>
        <dbReference type="EMBL" id="OWF53494.1"/>
    </source>
</evidence>
<dbReference type="InterPro" id="IPR013761">
    <property type="entry name" value="SAM/pointed_sf"/>
</dbReference>
<evidence type="ECO:0000259" key="2">
    <source>
        <dbReference type="PROSITE" id="PS50105"/>
    </source>
</evidence>
<dbReference type="PROSITE" id="PS50105">
    <property type="entry name" value="SAM_DOMAIN"/>
    <property type="match status" value="2"/>
</dbReference>
<dbReference type="SMART" id="SM00454">
    <property type="entry name" value="SAM"/>
    <property type="match status" value="2"/>
</dbReference>
<feature type="compositionally biased region" description="Low complexity" evidence="1">
    <location>
        <begin position="356"/>
        <end position="370"/>
    </location>
</feature>
<name>A0A210QXP4_MIZYE</name>
<feature type="region of interest" description="Disordered" evidence="1">
    <location>
        <begin position="289"/>
        <end position="391"/>
    </location>
</feature>
<reference evidence="3 4" key="1">
    <citation type="journal article" date="2017" name="Nat. Ecol. Evol.">
        <title>Scallop genome provides insights into evolution of bilaterian karyotype and development.</title>
        <authorList>
            <person name="Wang S."/>
            <person name="Zhang J."/>
            <person name="Jiao W."/>
            <person name="Li J."/>
            <person name="Xun X."/>
            <person name="Sun Y."/>
            <person name="Guo X."/>
            <person name="Huan P."/>
            <person name="Dong B."/>
            <person name="Zhang L."/>
            <person name="Hu X."/>
            <person name="Sun X."/>
            <person name="Wang J."/>
            <person name="Zhao C."/>
            <person name="Wang Y."/>
            <person name="Wang D."/>
            <person name="Huang X."/>
            <person name="Wang R."/>
            <person name="Lv J."/>
            <person name="Li Y."/>
            <person name="Zhang Z."/>
            <person name="Liu B."/>
            <person name="Lu W."/>
            <person name="Hui Y."/>
            <person name="Liang J."/>
            <person name="Zhou Z."/>
            <person name="Hou R."/>
            <person name="Li X."/>
            <person name="Liu Y."/>
            <person name="Li H."/>
            <person name="Ning X."/>
            <person name="Lin Y."/>
            <person name="Zhao L."/>
            <person name="Xing Q."/>
            <person name="Dou J."/>
            <person name="Li Y."/>
            <person name="Mao J."/>
            <person name="Guo H."/>
            <person name="Dou H."/>
            <person name="Li T."/>
            <person name="Mu C."/>
            <person name="Jiang W."/>
            <person name="Fu Q."/>
            <person name="Fu X."/>
            <person name="Miao Y."/>
            <person name="Liu J."/>
            <person name="Yu Q."/>
            <person name="Li R."/>
            <person name="Liao H."/>
            <person name="Li X."/>
            <person name="Kong Y."/>
            <person name="Jiang Z."/>
            <person name="Chourrout D."/>
            <person name="Li R."/>
            <person name="Bao Z."/>
        </authorList>
    </citation>
    <scope>NUCLEOTIDE SEQUENCE [LARGE SCALE GENOMIC DNA]</scope>
    <source>
        <strain evidence="3 4">PY_sf001</strain>
    </source>
</reference>
<protein>
    <submittedName>
        <fullName evidence="3">Ankyrin repeat and SAM domain-containing protein 1A</fullName>
    </submittedName>
</protein>
<accession>A0A210QXP4</accession>
<dbReference type="Pfam" id="PF00536">
    <property type="entry name" value="SAM_1"/>
    <property type="match status" value="1"/>
</dbReference>
<dbReference type="OrthoDB" id="1919336at2759"/>
<feature type="domain" description="SAM" evidence="2">
    <location>
        <begin position="12"/>
        <end position="76"/>
    </location>
</feature>
<dbReference type="InterPro" id="IPR001660">
    <property type="entry name" value="SAM"/>
</dbReference>
<dbReference type="EMBL" id="NEDP02001335">
    <property type="protein sequence ID" value="OWF53494.1"/>
    <property type="molecule type" value="Genomic_DNA"/>
</dbReference>
<gene>
    <name evidence="3" type="ORF">KP79_PYT13607</name>
</gene>
<dbReference type="Gene3D" id="1.10.150.50">
    <property type="entry name" value="Transcription Factor, Ets-1"/>
    <property type="match status" value="2"/>
</dbReference>
<proteinExistence type="predicted"/>
<dbReference type="PANTHER" id="PTHR12301:SF10">
    <property type="match status" value="1"/>
</dbReference>
<dbReference type="SUPFAM" id="SSF47769">
    <property type="entry name" value="SAM/Pointed domain"/>
    <property type="match status" value="2"/>
</dbReference>
<feature type="domain" description="SAM" evidence="2">
    <location>
        <begin position="76"/>
        <end position="144"/>
    </location>
</feature>
<keyword evidence="4" id="KW-1185">Reference proteome</keyword>
<dbReference type="PANTHER" id="PTHR12301">
    <property type="entry name" value="SAM-DOMAIN, SH3 AND NUCLEAR LOCALIZATION SIGNALS PROTEIN RELATED"/>
    <property type="match status" value="1"/>
</dbReference>
<feature type="compositionally biased region" description="Low complexity" evidence="1">
    <location>
        <begin position="301"/>
        <end position="349"/>
    </location>
</feature>
<dbReference type="Proteomes" id="UP000242188">
    <property type="component" value="Unassembled WGS sequence"/>
</dbReference>
<evidence type="ECO:0000256" key="1">
    <source>
        <dbReference type="SAM" id="MobiDB-lite"/>
    </source>
</evidence>
<dbReference type="InterPro" id="IPR051725">
    <property type="entry name" value="SAM-SH3_domain_protein"/>
</dbReference>
<comment type="caution">
    <text evidence="3">The sequence shown here is derived from an EMBL/GenBank/DDBJ whole genome shotgun (WGS) entry which is preliminary data.</text>
</comment>
<organism evidence="3 4">
    <name type="scientific">Mizuhopecten yessoensis</name>
    <name type="common">Japanese scallop</name>
    <name type="synonym">Patinopecten yessoensis</name>
    <dbReference type="NCBI Taxonomy" id="6573"/>
    <lineage>
        <taxon>Eukaryota</taxon>
        <taxon>Metazoa</taxon>
        <taxon>Spiralia</taxon>
        <taxon>Lophotrochozoa</taxon>
        <taxon>Mollusca</taxon>
        <taxon>Bivalvia</taxon>
        <taxon>Autobranchia</taxon>
        <taxon>Pteriomorphia</taxon>
        <taxon>Pectinida</taxon>
        <taxon>Pectinoidea</taxon>
        <taxon>Pectinidae</taxon>
        <taxon>Mizuhopecten</taxon>
    </lineage>
</organism>
<dbReference type="STRING" id="6573.A0A210QXP4"/>
<feature type="compositionally biased region" description="Polar residues" evidence="1">
    <location>
        <begin position="375"/>
        <end position="384"/>
    </location>
</feature>